<organism evidence="1 2">
    <name type="scientific">Rothia mucilaginosa (strain DY-18)</name>
    <name type="common">Stomatococcus mucilaginosus</name>
    <dbReference type="NCBI Taxonomy" id="680646"/>
    <lineage>
        <taxon>Bacteria</taxon>
        <taxon>Bacillati</taxon>
        <taxon>Actinomycetota</taxon>
        <taxon>Actinomycetes</taxon>
        <taxon>Micrococcales</taxon>
        <taxon>Micrococcaceae</taxon>
        <taxon>Rothia</taxon>
    </lineage>
</organism>
<dbReference type="AlphaFoldDB" id="D2NPP2"/>
<dbReference type="eggNOG" id="ENOG502ZHDW">
    <property type="taxonomic scope" value="Bacteria"/>
</dbReference>
<reference evidence="1 2" key="3">
    <citation type="journal article" date="2010" name="Sequencing">
        <title>Complete Genome Sequence of Rothia mucilaginosa DY-18: A Clinical Isolate with Dense Meshwork-Like Structures from a Persistent Apical Periodontitis Lesion.</title>
        <authorList>
            <person name="Yamane K."/>
            <person name="Nambu T."/>
            <person name="Yamanaka T."/>
            <person name="Mashimo C."/>
            <person name="Sugimori C."/>
            <person name="Leung K.-P."/>
            <person name="Fukushima H."/>
        </authorList>
    </citation>
    <scope>NUCLEOTIDE SEQUENCE [LARGE SCALE GENOMIC DNA]</scope>
    <source>
        <strain evidence="1 2">DY-18</strain>
    </source>
</reference>
<dbReference type="EMBL" id="AP011540">
    <property type="protein sequence ID" value="BAI65610.1"/>
    <property type="molecule type" value="Genomic_DNA"/>
</dbReference>
<sequence length="777" mass="83023">MSCKSALVSCTQLIQVNGNLILEVQSVRLSIHHTNTCEGELASGAHILEAHLLRTRNRNHNAAQGLREQQSEQVQTVTLSNLTQTNAGTGVETQASLNQSCSQTAGSHVVCSINHAVTRHVHQHVTQLTLQSQINLRRLTAQVTLEASPLGAVQLIASGTQQVDSLTVMLRSPTRRGAAGDVIHHAHHCDHGGRVNSLATGLVVQGHVTAGHRNTQLHAAISQAANSLSELPHDIRILGRTEVQAVRHSHGACTNGRNVTVRLSQGRASTLVRIQVGETRGGVGRQSNTEVGVLVHAHHTAVVRHGQGGVALNVAVVLVSDPGLGAHVRGRHERLDCLAQLLTARAGIVSSRTGEVVSLNVILPLRACVRTLVSRAVVCNSAGVNIHDDLAVPLDDQAARVGDLTEEGVLHAPLVHDRFEALHVLGGDHSHHAFLRLRHQNLARGQGGVTQQNLGQVHVHAALTVRSQLAGCAGNTRSTQVLNTLHHGALEQLQAALNQNLLSEGVAHLNGRTLRRLGVIERLGRQHRRTADAVATGARTEQNNLVAHARCVRQADILVAHNAHSQCVDQRVCLVAGVELNLAADVRQAQGVTVTTNTGNHAANNAGGVRVINRAETQRIHHSNRACTHGNNVTHNTAHTGRSTLVGLHVRGVVVGLNLEGNSPAVTNIGHTGVLTDTDHQVLLHLIGDLRTELLQMNLRRLVGAVLGPHDRVHCQLSRGRTATKNLLNILELVLLQAQLSPGEFGVRGCRRVLDGVEVKLLFAHNFLESLSCVSGR</sequence>
<dbReference type="HOGENOM" id="CLU_360121_0_0_11"/>
<accession>D2NPP2</accession>
<gene>
    <name evidence="1" type="ordered locus">RMDY18_17780</name>
</gene>
<reference evidence="2" key="1">
    <citation type="submission" date="2009-07" db="EMBL/GenBank/DDBJ databases">
        <title>Complete genome sequence of Rothia mucilaginosa DJ.</title>
        <authorList>
            <person name="Yamane K."/>
            <person name="Nambu T."/>
            <person name="Mashimo C."/>
            <person name="Sugimori C."/>
            <person name="Yamanaka T."/>
            <person name="Leung K."/>
            <person name="Fukushima H."/>
        </authorList>
    </citation>
    <scope>NUCLEOTIDE SEQUENCE [LARGE SCALE GENOMIC DNA]</scope>
    <source>
        <strain evidence="2">DY-18</strain>
    </source>
</reference>
<dbReference type="KEGG" id="rmu:RMDY18_17780"/>
<proteinExistence type="predicted"/>
<dbReference type="Proteomes" id="UP000001883">
    <property type="component" value="Chromosome"/>
</dbReference>
<name>D2NPP2_ROTMD</name>
<keyword evidence="2" id="KW-1185">Reference proteome</keyword>
<protein>
    <submittedName>
        <fullName evidence="1">Uncharacterized protein</fullName>
    </submittedName>
</protein>
<evidence type="ECO:0000313" key="2">
    <source>
        <dbReference type="Proteomes" id="UP000001883"/>
    </source>
</evidence>
<evidence type="ECO:0000313" key="1">
    <source>
        <dbReference type="EMBL" id="BAI65610.1"/>
    </source>
</evidence>
<reference evidence="1 2" key="2">
    <citation type="journal article" date="2010" name="J Osaka Dent Univ">
        <title>Isolation and identification of Rothia mucilaginosa from persistent apical periodontitis lesions.</title>
        <authorList>
            <person name="Yamane K."/>
            <person name="Yoshida M."/>
            <person name="Fujihira T."/>
            <person name="Baba T."/>
            <person name="Tsuji N."/>
            <person name="Hayashi H."/>
            <person name="Sugimori C."/>
            <person name="Yamanaka T."/>
            <person name="Mashimo C."/>
            <person name="Nambu T."/>
            <person name="Kawai H."/>
            <person name="Fukushima H."/>
        </authorList>
    </citation>
    <scope>NUCLEOTIDE SEQUENCE [LARGE SCALE GENOMIC DNA]</scope>
    <source>
        <strain evidence="1 2">DY-18</strain>
    </source>
</reference>